<feature type="compositionally biased region" description="Low complexity" evidence="1">
    <location>
        <begin position="151"/>
        <end position="168"/>
    </location>
</feature>
<feature type="compositionally biased region" description="Polar residues" evidence="1">
    <location>
        <begin position="48"/>
        <end position="68"/>
    </location>
</feature>
<evidence type="ECO:0000313" key="3">
    <source>
        <dbReference type="Proteomes" id="UP000298030"/>
    </source>
</evidence>
<feature type="region of interest" description="Disordered" evidence="1">
    <location>
        <begin position="151"/>
        <end position="171"/>
    </location>
</feature>
<accession>A0A4Y7TKI0</accession>
<comment type="caution">
    <text evidence="2">The sequence shown here is derived from an EMBL/GenBank/DDBJ whole genome shotgun (WGS) entry which is preliminary data.</text>
</comment>
<dbReference type="EMBL" id="QPFP01000010">
    <property type="protein sequence ID" value="TEB34019.1"/>
    <property type="molecule type" value="Genomic_DNA"/>
</dbReference>
<dbReference type="AlphaFoldDB" id="A0A4Y7TKI0"/>
<dbReference type="Proteomes" id="UP000298030">
    <property type="component" value="Unassembled WGS sequence"/>
</dbReference>
<sequence>MAATATSGPADFRSINPFEDYGEGYPVPAPPLRAASTSSASTPRLSPFTDNETGNTIFMPNPSSSASRHNAPASFEPRVAATATPSTTTSRLGAIASYEGGASAVTSASQYASSPGPGFRYPSLTPVAGNDGGEVTIPDPVGLGMEATALAASPPSTRSTRATTPSTSMTNVDHTRVEEVMPETMTNIVPNPAPLQLEAEVPPINAFLGNYTECFVMLLSPLQAADVRRDVGGVGRLVELRIPGDNRVPLIYSEVGANWDSVSEVAIIRILPSNRLLRLVIRAIHNAPAALALALTALFASSSEGVALFLMVLAWDFDCKSSPL</sequence>
<keyword evidence="3" id="KW-1185">Reference proteome</keyword>
<reference evidence="2 3" key="1">
    <citation type="journal article" date="2019" name="Nat. Ecol. Evol.">
        <title>Megaphylogeny resolves global patterns of mushroom evolution.</title>
        <authorList>
            <person name="Varga T."/>
            <person name="Krizsan K."/>
            <person name="Foldi C."/>
            <person name="Dima B."/>
            <person name="Sanchez-Garcia M."/>
            <person name="Sanchez-Ramirez S."/>
            <person name="Szollosi G.J."/>
            <person name="Szarkandi J.G."/>
            <person name="Papp V."/>
            <person name="Albert L."/>
            <person name="Andreopoulos W."/>
            <person name="Angelini C."/>
            <person name="Antonin V."/>
            <person name="Barry K.W."/>
            <person name="Bougher N.L."/>
            <person name="Buchanan P."/>
            <person name="Buyck B."/>
            <person name="Bense V."/>
            <person name="Catcheside P."/>
            <person name="Chovatia M."/>
            <person name="Cooper J."/>
            <person name="Damon W."/>
            <person name="Desjardin D."/>
            <person name="Finy P."/>
            <person name="Geml J."/>
            <person name="Haridas S."/>
            <person name="Hughes K."/>
            <person name="Justo A."/>
            <person name="Karasinski D."/>
            <person name="Kautmanova I."/>
            <person name="Kiss B."/>
            <person name="Kocsube S."/>
            <person name="Kotiranta H."/>
            <person name="LaButti K.M."/>
            <person name="Lechner B.E."/>
            <person name="Liimatainen K."/>
            <person name="Lipzen A."/>
            <person name="Lukacs Z."/>
            <person name="Mihaltcheva S."/>
            <person name="Morgado L.N."/>
            <person name="Niskanen T."/>
            <person name="Noordeloos M.E."/>
            <person name="Ohm R.A."/>
            <person name="Ortiz-Santana B."/>
            <person name="Ovrebo C."/>
            <person name="Racz N."/>
            <person name="Riley R."/>
            <person name="Savchenko A."/>
            <person name="Shiryaev A."/>
            <person name="Soop K."/>
            <person name="Spirin V."/>
            <person name="Szebenyi C."/>
            <person name="Tomsovsky M."/>
            <person name="Tulloss R.E."/>
            <person name="Uehling J."/>
            <person name="Grigoriev I.V."/>
            <person name="Vagvolgyi C."/>
            <person name="Papp T."/>
            <person name="Martin F.M."/>
            <person name="Miettinen O."/>
            <person name="Hibbett D.S."/>
            <person name="Nagy L.G."/>
        </authorList>
    </citation>
    <scope>NUCLEOTIDE SEQUENCE [LARGE SCALE GENOMIC DNA]</scope>
    <source>
        <strain evidence="2 3">FP101781</strain>
    </source>
</reference>
<gene>
    <name evidence="2" type="ORF">FA13DRAFT_1789211</name>
</gene>
<feature type="region of interest" description="Disordered" evidence="1">
    <location>
        <begin position="1"/>
        <end position="86"/>
    </location>
</feature>
<organism evidence="2 3">
    <name type="scientific">Coprinellus micaceus</name>
    <name type="common">Glistening ink-cap mushroom</name>
    <name type="synonym">Coprinus micaceus</name>
    <dbReference type="NCBI Taxonomy" id="71717"/>
    <lineage>
        <taxon>Eukaryota</taxon>
        <taxon>Fungi</taxon>
        <taxon>Dikarya</taxon>
        <taxon>Basidiomycota</taxon>
        <taxon>Agaricomycotina</taxon>
        <taxon>Agaricomycetes</taxon>
        <taxon>Agaricomycetidae</taxon>
        <taxon>Agaricales</taxon>
        <taxon>Agaricineae</taxon>
        <taxon>Psathyrellaceae</taxon>
        <taxon>Coprinellus</taxon>
    </lineage>
</organism>
<proteinExistence type="predicted"/>
<protein>
    <submittedName>
        <fullName evidence="2">Uncharacterized protein</fullName>
    </submittedName>
</protein>
<name>A0A4Y7TKI0_COPMI</name>
<evidence type="ECO:0000256" key="1">
    <source>
        <dbReference type="SAM" id="MobiDB-lite"/>
    </source>
</evidence>
<feature type="compositionally biased region" description="Low complexity" evidence="1">
    <location>
        <begin position="32"/>
        <end position="47"/>
    </location>
</feature>
<evidence type="ECO:0000313" key="2">
    <source>
        <dbReference type="EMBL" id="TEB34019.1"/>
    </source>
</evidence>